<organism evidence="1 2">
    <name type="scientific">Acinetobacter towneri</name>
    <dbReference type="NCBI Taxonomy" id="202956"/>
    <lineage>
        <taxon>Bacteria</taxon>
        <taxon>Pseudomonadati</taxon>
        <taxon>Pseudomonadota</taxon>
        <taxon>Gammaproteobacteria</taxon>
        <taxon>Moraxellales</taxon>
        <taxon>Moraxellaceae</taxon>
        <taxon>Acinetobacter</taxon>
    </lineage>
</organism>
<reference evidence="2" key="1">
    <citation type="submission" date="2019-11" db="EMBL/GenBank/DDBJ databases">
        <title>Escherichia coli 1916D6.</title>
        <authorList>
            <person name="Yao H."/>
            <person name="Du X."/>
            <person name="Yu R."/>
            <person name="Li A."/>
        </authorList>
    </citation>
    <scope>NUCLEOTIDE SEQUENCE [LARGE SCALE GENOMIC DNA]</scope>
    <source>
        <strain evidence="2">19110F47</strain>
    </source>
</reference>
<dbReference type="AlphaFoldDB" id="A0AAP9GWA9"/>
<sequence length="468" mass="52211">MAVIDVPIVGQSYHLKDWAIDCQRTLNFYPQVVESGNAPQVSALLPTPGLVKRFEFEGAIRGLYALNEAVLVVAGQTLYRVDKNDTVKQIGEIAGVDIVYFADNGIHVMIVGSSTYKYTITSESLSVISANDGSEFMGASDVTLLDSRLVWTVPNSGRIQWSDLLETATSGLNYATAEAKSDNLVRTITLNGQLWLIGEKTTEVWMSTGNPDLPFQRMSGAFLPVGCAAKNSVCLFGGGLAWLTRSEHGQAQIVVTQGYQAQRVSNHAIETEIANYERTDDAYSFAYQQDGHAFLVMTFPSAKKTWCYDATTGMWHERSYYNLSKYQHEHHRAMTHVFFNGEHLVGDRSNGIVYRLCPDCSTDNLEPILRERVTPVINPQGAKMVFDALELILQVGQQENVKPVIRLDWSDDQGKSWSKDRTLDFGAIGEFDKRTVFNRLGQSRNRVFRLRISDSSRLVVLGAKARVR</sequence>
<dbReference type="EMBL" id="CP046045">
    <property type="protein sequence ID" value="QGM28823.1"/>
    <property type="molecule type" value="Genomic_DNA"/>
</dbReference>
<name>A0AAP9GWA9_9GAMM</name>
<accession>A0AAP9GWA9</accession>
<gene>
    <name evidence="1" type="ORF">GJD93_06040</name>
</gene>
<evidence type="ECO:0000313" key="2">
    <source>
        <dbReference type="Proteomes" id="UP000405075"/>
    </source>
</evidence>
<dbReference type="InterPro" id="IPR021098">
    <property type="entry name" value="Phage_P22_Gp10"/>
</dbReference>
<dbReference type="Proteomes" id="UP000405075">
    <property type="component" value="Chromosome"/>
</dbReference>
<dbReference type="Pfam" id="PF11134">
    <property type="entry name" value="Phage_stabilise"/>
    <property type="match status" value="1"/>
</dbReference>
<protein>
    <submittedName>
        <fullName evidence="1">Uncharacterized protein</fullName>
    </submittedName>
</protein>
<evidence type="ECO:0000313" key="1">
    <source>
        <dbReference type="EMBL" id="QGM28823.1"/>
    </source>
</evidence>
<proteinExistence type="predicted"/>